<keyword evidence="3" id="KW-0812">Transmembrane</keyword>
<accession>A0A7S4ADT7</accession>
<name>A0A7S4ADT7_9STRA</name>
<dbReference type="Pfam" id="PF04755">
    <property type="entry name" value="PAP_fibrillin"/>
    <property type="match status" value="1"/>
</dbReference>
<sequence>MVLSIFNIGAVTATNLFIFVCLLPVTTTAFTPSFSHRLTASPRSLVIRYDYADDGSPSDYDSSDLPSEIKQVAVDEREEDFAIRDALKQELLLLASVTDRGAYCSKDEKDIVIDLVAQLEALNPTKDPAFNCEGEWDLGYSSTQFFRSSPFFQSIRVAVGEDNKDVAENGFALHAQATSGSRVGRVRQIITADKLTSEGVYVLCYLYSYQTWTWIELSIASSSDPNNLVVFLPHELYCKPRRL</sequence>
<proteinExistence type="predicted"/>
<feature type="transmembrane region" description="Helical" evidence="3">
    <location>
        <begin position="6"/>
        <end position="30"/>
    </location>
</feature>
<evidence type="ECO:0000256" key="3">
    <source>
        <dbReference type="SAM" id="Phobius"/>
    </source>
</evidence>
<dbReference type="EMBL" id="HBIX01006619">
    <property type="protein sequence ID" value="CAE0712473.1"/>
    <property type="molecule type" value="Transcribed_RNA"/>
</dbReference>
<organism evidence="5">
    <name type="scientific">Pseudo-nitzschia australis</name>
    <dbReference type="NCBI Taxonomy" id="44445"/>
    <lineage>
        <taxon>Eukaryota</taxon>
        <taxon>Sar</taxon>
        <taxon>Stramenopiles</taxon>
        <taxon>Ochrophyta</taxon>
        <taxon>Bacillariophyta</taxon>
        <taxon>Bacillariophyceae</taxon>
        <taxon>Bacillariophycidae</taxon>
        <taxon>Bacillariales</taxon>
        <taxon>Bacillariaceae</taxon>
        <taxon>Pseudo-nitzschia</taxon>
    </lineage>
</organism>
<keyword evidence="3" id="KW-1133">Transmembrane helix</keyword>
<dbReference type="InterPro" id="IPR006843">
    <property type="entry name" value="PAP/fibrillin_dom"/>
</dbReference>
<reference evidence="5" key="1">
    <citation type="submission" date="2021-01" db="EMBL/GenBank/DDBJ databases">
        <authorList>
            <person name="Corre E."/>
            <person name="Pelletier E."/>
            <person name="Niang G."/>
            <person name="Scheremetjew M."/>
            <person name="Finn R."/>
            <person name="Kale V."/>
            <person name="Holt S."/>
            <person name="Cochrane G."/>
            <person name="Meng A."/>
            <person name="Brown T."/>
            <person name="Cohen L."/>
        </authorList>
    </citation>
    <scope>NUCLEOTIDE SEQUENCE</scope>
    <source>
        <strain evidence="5">10249 10 AB</strain>
    </source>
</reference>
<evidence type="ECO:0000256" key="2">
    <source>
        <dbReference type="ARBA" id="ARBA00022640"/>
    </source>
</evidence>
<dbReference type="AlphaFoldDB" id="A0A7S4ADT7"/>
<dbReference type="GO" id="GO:0009536">
    <property type="term" value="C:plastid"/>
    <property type="evidence" value="ECO:0007669"/>
    <property type="project" value="UniProtKB-SubCell"/>
</dbReference>
<comment type="subcellular location">
    <subcellularLocation>
        <location evidence="1">Plastid</location>
    </subcellularLocation>
</comment>
<evidence type="ECO:0000259" key="4">
    <source>
        <dbReference type="Pfam" id="PF04755"/>
    </source>
</evidence>
<gene>
    <name evidence="5" type="ORF">PAUS00366_LOCUS5225</name>
</gene>
<protein>
    <recommendedName>
        <fullName evidence="4">Plastid lipid-associated protein/fibrillin conserved domain-containing protein</fullName>
    </recommendedName>
</protein>
<feature type="domain" description="Plastid lipid-associated protein/fibrillin conserved" evidence="4">
    <location>
        <begin position="86"/>
        <end position="147"/>
    </location>
</feature>
<evidence type="ECO:0000256" key="1">
    <source>
        <dbReference type="ARBA" id="ARBA00004474"/>
    </source>
</evidence>
<keyword evidence="3" id="KW-0472">Membrane</keyword>
<keyword evidence="2" id="KW-0934">Plastid</keyword>
<evidence type="ECO:0000313" key="5">
    <source>
        <dbReference type="EMBL" id="CAE0712473.1"/>
    </source>
</evidence>